<sequence>MKNLNAYKLERGIYPLIFEYAGLVGIDLKLLLATIVNFIIFFLLLEHFFYGKVKDILAKRQDDVTAEIVGATEKNTAAAKLKQEYEGLLSDIRAKEREIIRNATVEGQSERQEIIDKAHSDAKLIIEKAMAEIEVEKRKAMNEVKSNIVDLSLYAAEKIIVETLAQKKHEAMVLDFIDKGGDAQ</sequence>
<dbReference type="PANTHER" id="PTHR33445">
    <property type="entry name" value="ATP SYNTHASE SUBUNIT B', CHLOROPLASTIC"/>
    <property type="match status" value="1"/>
</dbReference>
<evidence type="ECO:0000256" key="10">
    <source>
        <dbReference type="ARBA" id="ARBA00023310"/>
    </source>
</evidence>
<gene>
    <name evidence="13 15" type="primary">atpF</name>
</gene>
<feature type="transmembrane region" description="Helical" evidence="13">
    <location>
        <begin position="20"/>
        <end position="45"/>
    </location>
</feature>
<dbReference type="EMBL" id="U10505">
    <property type="protein sequence ID" value="AAF01476.1"/>
    <property type="molecule type" value="Genomic_DNA"/>
</dbReference>
<evidence type="ECO:0000256" key="1">
    <source>
        <dbReference type="ARBA" id="ARBA00005513"/>
    </source>
</evidence>
<dbReference type="InterPro" id="IPR002146">
    <property type="entry name" value="ATP_synth_b/b'su_bac/chlpt"/>
</dbReference>
<keyword evidence="7 13" id="KW-1133">Transmembrane helix</keyword>
<keyword evidence="3 13" id="KW-1003">Cell membrane</keyword>
<evidence type="ECO:0000256" key="8">
    <source>
        <dbReference type="ARBA" id="ARBA00023065"/>
    </source>
</evidence>
<evidence type="ECO:0000256" key="4">
    <source>
        <dbReference type="ARBA" id="ARBA00022547"/>
    </source>
</evidence>
<dbReference type="PANTHER" id="PTHR33445:SF1">
    <property type="entry name" value="ATP SYNTHASE SUBUNIT B"/>
    <property type="match status" value="1"/>
</dbReference>
<dbReference type="GO" id="GO:0045259">
    <property type="term" value="C:proton-transporting ATP synthase complex"/>
    <property type="evidence" value="ECO:0007669"/>
    <property type="project" value="UniProtKB-KW"/>
</dbReference>
<evidence type="ECO:0000313" key="15">
    <source>
        <dbReference type="EMBL" id="AAF01476.1"/>
    </source>
</evidence>
<evidence type="ECO:0000256" key="14">
    <source>
        <dbReference type="RuleBase" id="RU003848"/>
    </source>
</evidence>
<evidence type="ECO:0000256" key="12">
    <source>
        <dbReference type="ARBA" id="ARBA00037847"/>
    </source>
</evidence>
<keyword evidence="6 13" id="KW-0375">Hydrogen ion transport</keyword>
<keyword evidence="5 13" id="KW-0812">Transmembrane</keyword>
<dbReference type="HAMAP" id="MF_01398">
    <property type="entry name" value="ATP_synth_b_bprime"/>
    <property type="match status" value="1"/>
</dbReference>
<comment type="function">
    <text evidence="11 13">F(1)F(0) ATP synthase produces ATP from ADP in the presence of a proton or sodium gradient. F-type ATPases consist of two structural domains, F(1) containing the extramembraneous catalytic core and F(0) containing the membrane proton channel, linked together by a central stalk and a peripheral stalk. During catalysis, ATP synthesis in the catalytic domain of F(1) is coupled via a rotary mechanism of the central stalk subunits to proton translocation.</text>
</comment>
<evidence type="ECO:0000256" key="5">
    <source>
        <dbReference type="ARBA" id="ARBA00022692"/>
    </source>
</evidence>
<dbReference type="TCDB" id="3.A.2.1.5">
    <property type="family name" value="the h+- or na+-translocating f-type, v-type and a-type atpase (f-atpase) superfamily"/>
</dbReference>
<dbReference type="GO" id="GO:0046933">
    <property type="term" value="F:proton-transporting ATP synthase activity, rotational mechanism"/>
    <property type="evidence" value="ECO:0007669"/>
    <property type="project" value="UniProtKB-UniRule"/>
</dbReference>
<evidence type="ECO:0000256" key="11">
    <source>
        <dbReference type="ARBA" id="ARBA00025198"/>
    </source>
</evidence>
<reference evidence="15" key="1">
    <citation type="journal article" date="1997" name="FEBS Lett.">
        <title>Sequence of subunit c of the Na(+)-translocating F1F0 ATPase of Acetobacterium woodii: proposal for determinants of Na+ specificity as revealed by sequence comparisons.</title>
        <authorList>
            <person name="Rahlfs S."/>
            <person name="Muller V."/>
        </authorList>
    </citation>
    <scope>NUCLEOTIDE SEQUENCE</scope>
    <source>
        <strain evidence="15">DSM 1030</strain>
    </source>
</reference>
<proteinExistence type="inferred from homology"/>
<dbReference type="SMR" id="Q9RMB4"/>
<reference evidence="15" key="3">
    <citation type="journal article" date="1999" name="J. Biol. Chem.">
        <title>The Na+-F1FO-ATPase operon from Acetobacterium woodii: operon structure and presence of multiple copies of atpE which encode proteolipids of 8- and 18-kDa.</title>
        <authorList>
            <person name="Rahlfs S."/>
            <person name="Aufurth S."/>
            <person name="Muller V."/>
        </authorList>
    </citation>
    <scope>NUCLEOTIDE SEQUENCE</scope>
    <source>
        <strain evidence="15">DSM 1030</strain>
    </source>
</reference>
<dbReference type="InterPro" id="IPR050059">
    <property type="entry name" value="ATP_synthase_B_chain"/>
</dbReference>
<keyword evidence="4 13" id="KW-0138">CF(0)</keyword>
<accession>Q9RMB4</accession>
<dbReference type="GO" id="GO:0005886">
    <property type="term" value="C:plasma membrane"/>
    <property type="evidence" value="ECO:0007669"/>
    <property type="project" value="UniProtKB-SubCell"/>
</dbReference>
<dbReference type="GO" id="GO:0012505">
    <property type="term" value="C:endomembrane system"/>
    <property type="evidence" value="ECO:0007669"/>
    <property type="project" value="UniProtKB-SubCell"/>
</dbReference>
<protein>
    <recommendedName>
        <fullName evidence="13">ATP synthase subunit b</fullName>
    </recommendedName>
    <alternativeName>
        <fullName evidence="13">ATP synthase F(0) sector subunit b</fullName>
    </alternativeName>
    <alternativeName>
        <fullName evidence="13">ATPase subunit I</fullName>
    </alternativeName>
    <alternativeName>
        <fullName evidence="13">F-type ATPase subunit b</fullName>
        <shortName evidence="13">F-ATPase subunit b</shortName>
    </alternativeName>
</protein>
<keyword evidence="10 13" id="KW-0066">ATP synthesis</keyword>
<comment type="function">
    <text evidence="13">Component of the F(0) channel, it forms part of the peripheral stalk, linking F(1) to F(0).</text>
</comment>
<reference evidence="15" key="2">
    <citation type="journal article" date="1999" name="FEBS Lett.">
        <title>Sequence of subunit a of the Na(+)-translocating F1F0-ATPase of Acetobacterium woodii: proposal for residues involved in Na+ binding.</title>
        <authorList>
            <person name="Rahlfs S."/>
            <person name="Muller V."/>
        </authorList>
    </citation>
    <scope>NUCLEOTIDE SEQUENCE</scope>
    <source>
        <strain evidence="15">DSM 1030</strain>
    </source>
</reference>
<evidence type="ECO:0000256" key="6">
    <source>
        <dbReference type="ARBA" id="ARBA00022781"/>
    </source>
</evidence>
<comment type="similarity">
    <text evidence="1 13 14">Belongs to the ATPase B chain family.</text>
</comment>
<dbReference type="NCBIfam" id="TIGR01144">
    <property type="entry name" value="ATP_synt_b"/>
    <property type="match status" value="1"/>
</dbReference>
<evidence type="ECO:0000256" key="2">
    <source>
        <dbReference type="ARBA" id="ARBA00022448"/>
    </source>
</evidence>
<evidence type="ECO:0000256" key="9">
    <source>
        <dbReference type="ARBA" id="ARBA00023136"/>
    </source>
</evidence>
<evidence type="ECO:0000256" key="3">
    <source>
        <dbReference type="ARBA" id="ARBA00022475"/>
    </source>
</evidence>
<evidence type="ECO:0000256" key="13">
    <source>
        <dbReference type="HAMAP-Rule" id="MF_01398"/>
    </source>
</evidence>
<evidence type="ECO:0000256" key="7">
    <source>
        <dbReference type="ARBA" id="ARBA00022989"/>
    </source>
</evidence>
<dbReference type="CDD" id="cd06503">
    <property type="entry name" value="ATP-synt_Fo_b"/>
    <property type="match status" value="1"/>
</dbReference>
<comment type="subcellular location">
    <subcellularLocation>
        <location evidence="13">Cell membrane</location>
        <topology evidence="13">Single-pass membrane protein</topology>
    </subcellularLocation>
    <subcellularLocation>
        <location evidence="12">Endomembrane system</location>
        <topology evidence="12">Single-pass membrane protein</topology>
    </subcellularLocation>
</comment>
<comment type="subunit">
    <text evidence="13">F-type ATPases have 2 components, F(1) - the catalytic core - and F(0) - the membrane proton channel. F(1) has five subunits: alpha(3), beta(3), gamma(1), delta(1), epsilon(1). F(0) has three main subunits: a(1), b(2) and c(10-14). The alpha and beta chains form an alternating ring which encloses part of the gamma chain. F(1) is attached to F(0) by a central stalk formed by the gamma and epsilon chains, while a peripheral stalk is formed by the delta and b chains.</text>
</comment>
<keyword evidence="8 13" id="KW-0406">Ion transport</keyword>
<name>Q9RMB4_ACEWO</name>
<dbReference type="SUPFAM" id="SSF81573">
    <property type="entry name" value="F1F0 ATP synthase subunit B, membrane domain"/>
    <property type="match status" value="1"/>
</dbReference>
<dbReference type="AlphaFoldDB" id="Q9RMB4"/>
<dbReference type="InterPro" id="IPR028987">
    <property type="entry name" value="ATP_synth_B-like_membr_sf"/>
</dbReference>
<dbReference type="GO" id="GO:0046961">
    <property type="term" value="F:proton-transporting ATPase activity, rotational mechanism"/>
    <property type="evidence" value="ECO:0007669"/>
    <property type="project" value="TreeGrafter"/>
</dbReference>
<keyword evidence="9 13" id="KW-0472">Membrane</keyword>
<keyword evidence="2 13" id="KW-0813">Transport</keyword>
<dbReference type="InterPro" id="IPR005864">
    <property type="entry name" value="ATP_synth_F0_bsu_bac"/>
</dbReference>
<organism evidence="15">
    <name type="scientific">Acetobacterium woodii</name>
    <dbReference type="NCBI Taxonomy" id="33952"/>
    <lineage>
        <taxon>Bacteria</taxon>
        <taxon>Bacillati</taxon>
        <taxon>Bacillota</taxon>
        <taxon>Clostridia</taxon>
        <taxon>Eubacteriales</taxon>
        <taxon>Eubacteriaceae</taxon>
        <taxon>Acetobacterium</taxon>
    </lineage>
</organism>
<dbReference type="Pfam" id="PF00430">
    <property type="entry name" value="ATP-synt_B"/>
    <property type="match status" value="1"/>
</dbReference>